<dbReference type="OrthoDB" id="526867at2"/>
<dbReference type="EMBL" id="CP028923">
    <property type="protein sequence ID" value="QCK13963.1"/>
    <property type="molecule type" value="Genomic_DNA"/>
</dbReference>
<reference evidence="2 3" key="1">
    <citation type="submission" date="2018-04" db="EMBL/GenBank/DDBJ databases">
        <title>Complete genome uncultured novel isolate.</title>
        <authorList>
            <person name="Merlino G."/>
        </authorList>
    </citation>
    <scope>NUCLEOTIDE SEQUENCE [LARGE SCALE GENOMIC DNA]</scope>
    <source>
        <strain evidence="3">R1DC9</strain>
    </source>
</reference>
<dbReference type="InterPro" id="IPR006869">
    <property type="entry name" value="DUF547"/>
</dbReference>
<evidence type="ECO:0000313" key="3">
    <source>
        <dbReference type="Proteomes" id="UP000298616"/>
    </source>
</evidence>
<name>A0A4D7JFS5_9BACT</name>
<dbReference type="KEGG" id="fpf:DCC35_03945"/>
<gene>
    <name evidence="2" type="ORF">DCC35_03945</name>
</gene>
<dbReference type="RefSeq" id="WP_137089556.1">
    <property type="nucleotide sequence ID" value="NZ_CP028923.1"/>
</dbReference>
<proteinExistence type="predicted"/>
<evidence type="ECO:0000259" key="1">
    <source>
        <dbReference type="Pfam" id="PF04784"/>
    </source>
</evidence>
<dbReference type="AlphaFoldDB" id="A0A4D7JFS5"/>
<accession>A0A4D7JFS5</accession>
<protein>
    <submittedName>
        <fullName evidence="2">DUF547 domain-containing protein</fullName>
    </submittedName>
</protein>
<organism evidence="2 3">
    <name type="scientific">Mangrovivirga cuniculi</name>
    <dbReference type="NCBI Taxonomy" id="2715131"/>
    <lineage>
        <taxon>Bacteria</taxon>
        <taxon>Pseudomonadati</taxon>
        <taxon>Bacteroidota</taxon>
        <taxon>Cytophagia</taxon>
        <taxon>Cytophagales</taxon>
        <taxon>Mangrovivirgaceae</taxon>
        <taxon>Mangrovivirga</taxon>
    </lineage>
</organism>
<dbReference type="PANTHER" id="PTHR46361">
    <property type="entry name" value="ELECTRON CARRIER/ PROTEIN DISULFIDE OXIDOREDUCTASE"/>
    <property type="match status" value="1"/>
</dbReference>
<keyword evidence="3" id="KW-1185">Reference proteome</keyword>
<dbReference type="Proteomes" id="UP000298616">
    <property type="component" value="Chromosome"/>
</dbReference>
<sequence length="207" mass="24087">MKKHVKNGKVAYPEIKKNPTEINNLYNMLSTVKVAGKSKNELTAFYINAYNIIVIHQIVKYYPLKSAINKNGFFNMIKHDVAGEKLTLDKIEKGKVIFKYGDPRVHFAFSCAANSCPELANFAYRPSQLDQQLDIRTKKALDDPGFIRINTSNNKIELNQIFEWYKKDFTSADKDLISWINKYKTKDIPNSYTITYYKYDWGLNILY</sequence>
<feature type="domain" description="DUF547" evidence="1">
    <location>
        <begin position="38"/>
        <end position="138"/>
    </location>
</feature>
<dbReference type="PANTHER" id="PTHR46361:SF3">
    <property type="entry name" value="ELECTRON CARRIER_ PROTEIN DISULFIDE OXIDOREDUCTASE"/>
    <property type="match status" value="1"/>
</dbReference>
<evidence type="ECO:0000313" key="2">
    <source>
        <dbReference type="EMBL" id="QCK13963.1"/>
    </source>
</evidence>
<dbReference type="Pfam" id="PF04784">
    <property type="entry name" value="DUF547"/>
    <property type="match status" value="1"/>
</dbReference>